<evidence type="ECO:0000256" key="1">
    <source>
        <dbReference type="SAM" id="MobiDB-lite"/>
    </source>
</evidence>
<dbReference type="GeneID" id="25324503"/>
<gene>
    <name evidence="2" type="ORF">PV05_02595</name>
</gene>
<reference evidence="2 3" key="1">
    <citation type="submission" date="2015-01" db="EMBL/GenBank/DDBJ databases">
        <title>The Genome Sequence of Exophiala xenobiotica CBS118157.</title>
        <authorList>
            <consortium name="The Broad Institute Genomics Platform"/>
            <person name="Cuomo C."/>
            <person name="de Hoog S."/>
            <person name="Gorbushina A."/>
            <person name="Stielow B."/>
            <person name="Teixiera M."/>
            <person name="Abouelleil A."/>
            <person name="Chapman S.B."/>
            <person name="Priest M."/>
            <person name="Young S.K."/>
            <person name="Wortman J."/>
            <person name="Nusbaum C."/>
            <person name="Birren B."/>
        </authorList>
    </citation>
    <scope>NUCLEOTIDE SEQUENCE [LARGE SCALE GENOMIC DNA]</scope>
    <source>
        <strain evidence="2 3">CBS 118157</strain>
    </source>
</reference>
<feature type="region of interest" description="Disordered" evidence="1">
    <location>
        <begin position="64"/>
        <end position="83"/>
    </location>
</feature>
<feature type="compositionally biased region" description="Low complexity" evidence="1">
    <location>
        <begin position="66"/>
        <end position="75"/>
    </location>
</feature>
<protein>
    <submittedName>
        <fullName evidence="2">Uncharacterized protein</fullName>
    </submittedName>
</protein>
<dbReference type="RefSeq" id="XP_013318629.1">
    <property type="nucleotide sequence ID" value="XM_013463175.1"/>
</dbReference>
<proteinExistence type="predicted"/>
<dbReference type="AlphaFoldDB" id="A0A0D2ETI2"/>
<name>A0A0D2ETI2_9EURO</name>
<evidence type="ECO:0000313" key="2">
    <source>
        <dbReference type="EMBL" id="KIW58045.1"/>
    </source>
</evidence>
<dbReference type="Proteomes" id="UP000054342">
    <property type="component" value="Unassembled WGS sequence"/>
</dbReference>
<organism evidence="2 3">
    <name type="scientific">Exophiala xenobiotica</name>
    <dbReference type="NCBI Taxonomy" id="348802"/>
    <lineage>
        <taxon>Eukaryota</taxon>
        <taxon>Fungi</taxon>
        <taxon>Dikarya</taxon>
        <taxon>Ascomycota</taxon>
        <taxon>Pezizomycotina</taxon>
        <taxon>Eurotiomycetes</taxon>
        <taxon>Chaetothyriomycetidae</taxon>
        <taxon>Chaetothyriales</taxon>
        <taxon>Herpotrichiellaceae</taxon>
        <taxon>Exophiala</taxon>
    </lineage>
</organism>
<keyword evidence="3" id="KW-1185">Reference proteome</keyword>
<dbReference type="EMBL" id="KN847318">
    <property type="protein sequence ID" value="KIW58045.1"/>
    <property type="molecule type" value="Genomic_DNA"/>
</dbReference>
<accession>A0A0D2ETI2</accession>
<dbReference type="HOGENOM" id="CLU_2542596_0_0_1"/>
<sequence>MVPKSIKGGKSKVAAGSLGAKVARGRVLGQSTSPVTKTLTTVIEPNGDIKITVTMNKTKRAIVEISSSSSSGSSDSDSDSDAR</sequence>
<evidence type="ECO:0000313" key="3">
    <source>
        <dbReference type="Proteomes" id="UP000054342"/>
    </source>
</evidence>